<evidence type="ECO:0000313" key="7">
    <source>
        <dbReference type="EMBL" id="ABK22281.1"/>
    </source>
</evidence>
<organism evidence="7">
    <name type="scientific">Picea sitchensis</name>
    <name type="common">Sitka spruce</name>
    <name type="synonym">Pinus sitchensis</name>
    <dbReference type="NCBI Taxonomy" id="3332"/>
    <lineage>
        <taxon>Eukaryota</taxon>
        <taxon>Viridiplantae</taxon>
        <taxon>Streptophyta</taxon>
        <taxon>Embryophyta</taxon>
        <taxon>Tracheophyta</taxon>
        <taxon>Spermatophyta</taxon>
        <taxon>Pinopsida</taxon>
        <taxon>Pinidae</taxon>
        <taxon>Conifers I</taxon>
        <taxon>Pinales</taxon>
        <taxon>Pinaceae</taxon>
        <taxon>Picea</taxon>
    </lineage>
</organism>
<keyword evidence="5" id="KW-0287">Flowering</keyword>
<keyword evidence="4" id="KW-0175">Coiled coil</keyword>
<evidence type="ECO:0000256" key="2">
    <source>
        <dbReference type="ARBA" id="ARBA00022473"/>
    </source>
</evidence>
<evidence type="ECO:0000256" key="1">
    <source>
        <dbReference type="ARBA" id="ARBA00005405"/>
    </source>
</evidence>
<evidence type="ECO:0000256" key="3">
    <source>
        <dbReference type="ARBA" id="ARBA00022782"/>
    </source>
</evidence>
<dbReference type="EMBL" id="EF082930">
    <property type="protein sequence ID" value="ABK22281.1"/>
    <property type="molecule type" value="mRNA"/>
</dbReference>
<evidence type="ECO:0000256" key="5">
    <source>
        <dbReference type="ARBA" id="ARBA00023089"/>
    </source>
</evidence>
<dbReference type="PANTHER" id="PTHR33405">
    <property type="entry name" value="PROTEIN FLX-LIKE 2"/>
    <property type="match status" value="1"/>
</dbReference>
<evidence type="ECO:0000256" key="4">
    <source>
        <dbReference type="ARBA" id="ARBA00023054"/>
    </source>
</evidence>
<dbReference type="PANTHER" id="PTHR33405:SF20">
    <property type="entry name" value="PROTEIN FLX-LIKE 3"/>
    <property type="match status" value="1"/>
</dbReference>
<keyword evidence="3" id="KW-0221">Differentiation</keyword>
<evidence type="ECO:0000256" key="6">
    <source>
        <dbReference type="SAM" id="MobiDB-lite"/>
    </source>
</evidence>
<keyword evidence="2" id="KW-0217">Developmental protein</keyword>
<dbReference type="GO" id="GO:0030154">
    <property type="term" value="P:cell differentiation"/>
    <property type="evidence" value="ECO:0007669"/>
    <property type="project" value="UniProtKB-KW"/>
</dbReference>
<dbReference type="AlphaFoldDB" id="A9NNS0"/>
<dbReference type="InterPro" id="IPR040353">
    <property type="entry name" value="FLX/FLX-like"/>
</dbReference>
<sequence length="90" mass="9650">MEKNLISMAREVEKLRAELTNSEKRAWATAGTPGGPYGTKLGTASVGYSGPYAEAYGLHLSQGGVEKGSQYGSGSDPWGSFEKQRSHARR</sequence>
<comment type="similarity">
    <text evidence="1">Belongs to the FLX family.</text>
</comment>
<reference evidence="7" key="1">
    <citation type="journal article" date="2008" name="BMC Genomics">
        <title>A conifer genomics resource of 200,000 spruce (Picea spp.) ESTs and 6,464 high-quality, sequence-finished full-length cDNAs for Sitka spruce (Picea sitchensis).</title>
        <authorList>
            <person name="Ralph S.G."/>
            <person name="Chun H.J."/>
            <person name="Kolosova N."/>
            <person name="Cooper D."/>
            <person name="Oddy C."/>
            <person name="Ritland C.E."/>
            <person name="Kirkpatrick R."/>
            <person name="Moore R."/>
            <person name="Barber S."/>
            <person name="Holt R.A."/>
            <person name="Jones S.J."/>
            <person name="Marra M.A."/>
            <person name="Douglas C.J."/>
            <person name="Ritland K."/>
            <person name="Bohlmann J."/>
        </authorList>
    </citation>
    <scope>NUCLEOTIDE SEQUENCE</scope>
    <source>
        <tissue evidence="7">Green portion of the leader tissue</tissue>
    </source>
</reference>
<protein>
    <submittedName>
        <fullName evidence="7">Uncharacterized protein</fullName>
    </submittedName>
</protein>
<accession>A9NNS0</accession>
<proteinExistence type="evidence at transcript level"/>
<feature type="region of interest" description="Disordered" evidence="6">
    <location>
        <begin position="63"/>
        <end position="90"/>
    </location>
</feature>
<name>A9NNS0_PICSI</name>